<dbReference type="Gene3D" id="3.40.190.10">
    <property type="entry name" value="Periplasmic binding protein-like II"/>
    <property type="match status" value="2"/>
</dbReference>
<keyword evidence="3" id="KW-0238">DNA-binding</keyword>
<dbReference type="EMBL" id="JACSQR010000027">
    <property type="protein sequence ID" value="MBD7948230.1"/>
    <property type="molecule type" value="Genomic_DNA"/>
</dbReference>
<dbReference type="PANTHER" id="PTHR30537:SF26">
    <property type="entry name" value="GLYCINE CLEAVAGE SYSTEM TRANSCRIPTIONAL ACTIVATOR"/>
    <property type="match status" value="1"/>
</dbReference>
<name>A0ABR8RKE7_9GAMM</name>
<evidence type="ECO:0000313" key="7">
    <source>
        <dbReference type="Proteomes" id="UP000606724"/>
    </source>
</evidence>
<dbReference type="RefSeq" id="WP_191692100.1">
    <property type="nucleotide sequence ID" value="NZ_JACSQR010000027.1"/>
</dbReference>
<dbReference type="InterPro" id="IPR058163">
    <property type="entry name" value="LysR-type_TF_proteobact-type"/>
</dbReference>
<comment type="similarity">
    <text evidence="1">Belongs to the LysR transcriptional regulatory family.</text>
</comment>
<dbReference type="SUPFAM" id="SSF53850">
    <property type="entry name" value="Periplasmic binding protein-like II"/>
    <property type="match status" value="1"/>
</dbReference>
<feature type="domain" description="HTH lysR-type" evidence="5">
    <location>
        <begin position="15"/>
        <end position="72"/>
    </location>
</feature>
<evidence type="ECO:0000256" key="2">
    <source>
        <dbReference type="ARBA" id="ARBA00023015"/>
    </source>
</evidence>
<evidence type="ECO:0000256" key="4">
    <source>
        <dbReference type="ARBA" id="ARBA00023163"/>
    </source>
</evidence>
<comment type="caution">
    <text evidence="6">The sequence shown here is derived from an EMBL/GenBank/DDBJ whole genome shotgun (WGS) entry which is preliminary data.</text>
</comment>
<proteinExistence type="inferred from homology"/>
<dbReference type="InterPro" id="IPR036390">
    <property type="entry name" value="WH_DNA-bd_sf"/>
</dbReference>
<reference evidence="6 7" key="1">
    <citation type="submission" date="2020-08" db="EMBL/GenBank/DDBJ databases">
        <title>A Genomic Blueprint of the Chicken Gut Microbiome.</title>
        <authorList>
            <person name="Gilroy R."/>
            <person name="Ravi A."/>
            <person name="Getino M."/>
            <person name="Pursley I."/>
            <person name="Horton D.L."/>
            <person name="Alikhan N.-F."/>
            <person name="Baker D."/>
            <person name="Gharbi K."/>
            <person name="Hall N."/>
            <person name="Watson M."/>
            <person name="Adriaenssens E.M."/>
            <person name="Foster-Nyarko E."/>
            <person name="Jarju S."/>
            <person name="Secka A."/>
            <person name="Antonio M."/>
            <person name="Oren A."/>
            <person name="Chaudhuri R."/>
            <person name="La Ragione R.M."/>
            <person name="Hildebrand F."/>
            <person name="Pallen M.J."/>
        </authorList>
    </citation>
    <scope>NUCLEOTIDE SEQUENCE [LARGE SCALE GENOMIC DNA]</scope>
    <source>
        <strain evidence="6 7">Sa4CVA2</strain>
    </source>
</reference>
<sequence length="318" mass="35578">MKTDIKTPLAFRRYPSTTALQCFETAARHLSFTNAAQEMHMTQSAISKQVAQLEEMLNLSLFYRTPHRISLTPAGKTYYLEVLEILKHIEAATTSLMSNSDNSEVLKIVSHPTFCSRWLMPALNGFGTANPLINLTIKELAGPFFSEDQNVDVAFLYGDGIWSAMESIKLFDEYNVAVCHPDYLTDKAVCMGDIGNIDNCTLLQLSSRPSAWYEYFRLQDIRIDGTFVGPRFDTFHTTIAAALLGYGIALVPLRLVAPELQSGALVTAWRYASKGRGAYYMSYPLAMGNSHKIKVIVEWISAYLAKSKEPTPDLDFIL</sequence>
<protein>
    <submittedName>
        <fullName evidence="6">LysR family transcriptional regulator</fullName>
    </submittedName>
</protein>
<organism evidence="6 7">
    <name type="scientific">Psychrobacter communis</name>
    <dbReference type="NCBI Taxonomy" id="2762238"/>
    <lineage>
        <taxon>Bacteria</taxon>
        <taxon>Pseudomonadati</taxon>
        <taxon>Pseudomonadota</taxon>
        <taxon>Gammaproteobacteria</taxon>
        <taxon>Moraxellales</taxon>
        <taxon>Moraxellaceae</taxon>
        <taxon>Psychrobacter</taxon>
    </lineage>
</organism>
<dbReference type="PRINTS" id="PR00039">
    <property type="entry name" value="HTHLYSR"/>
</dbReference>
<keyword evidence="2" id="KW-0805">Transcription regulation</keyword>
<evidence type="ECO:0000259" key="5">
    <source>
        <dbReference type="PROSITE" id="PS50931"/>
    </source>
</evidence>
<keyword evidence="7" id="KW-1185">Reference proteome</keyword>
<dbReference type="InterPro" id="IPR005119">
    <property type="entry name" value="LysR_subst-bd"/>
</dbReference>
<dbReference type="PANTHER" id="PTHR30537">
    <property type="entry name" value="HTH-TYPE TRANSCRIPTIONAL REGULATOR"/>
    <property type="match status" value="1"/>
</dbReference>
<dbReference type="InterPro" id="IPR036388">
    <property type="entry name" value="WH-like_DNA-bd_sf"/>
</dbReference>
<gene>
    <name evidence="6" type="ORF">H9653_09410</name>
</gene>
<dbReference type="Pfam" id="PF03466">
    <property type="entry name" value="LysR_substrate"/>
    <property type="match status" value="1"/>
</dbReference>
<dbReference type="Pfam" id="PF00126">
    <property type="entry name" value="HTH_1"/>
    <property type="match status" value="1"/>
</dbReference>
<dbReference type="Proteomes" id="UP000606724">
    <property type="component" value="Unassembled WGS sequence"/>
</dbReference>
<evidence type="ECO:0000313" key="6">
    <source>
        <dbReference type="EMBL" id="MBD7948230.1"/>
    </source>
</evidence>
<dbReference type="Gene3D" id="1.10.10.10">
    <property type="entry name" value="Winged helix-like DNA-binding domain superfamily/Winged helix DNA-binding domain"/>
    <property type="match status" value="1"/>
</dbReference>
<dbReference type="PROSITE" id="PS50931">
    <property type="entry name" value="HTH_LYSR"/>
    <property type="match status" value="1"/>
</dbReference>
<dbReference type="InterPro" id="IPR000847">
    <property type="entry name" value="LysR_HTH_N"/>
</dbReference>
<evidence type="ECO:0000256" key="3">
    <source>
        <dbReference type="ARBA" id="ARBA00023125"/>
    </source>
</evidence>
<evidence type="ECO:0000256" key="1">
    <source>
        <dbReference type="ARBA" id="ARBA00009437"/>
    </source>
</evidence>
<keyword evidence="4" id="KW-0804">Transcription</keyword>
<dbReference type="SUPFAM" id="SSF46785">
    <property type="entry name" value="Winged helix' DNA-binding domain"/>
    <property type="match status" value="1"/>
</dbReference>
<accession>A0ABR8RKE7</accession>